<feature type="transmembrane region" description="Helical" evidence="2">
    <location>
        <begin position="316"/>
        <end position="336"/>
    </location>
</feature>
<feature type="transmembrane region" description="Helical" evidence="2">
    <location>
        <begin position="442"/>
        <end position="465"/>
    </location>
</feature>
<dbReference type="AlphaFoldDB" id="A0AA38GIC6"/>
<dbReference type="EMBL" id="JAHRHJ020000003">
    <property type="protein sequence ID" value="KAH9322153.1"/>
    <property type="molecule type" value="Genomic_DNA"/>
</dbReference>
<dbReference type="SUPFAM" id="SSF53448">
    <property type="entry name" value="Nucleotide-diphospho-sugar transferases"/>
    <property type="match status" value="1"/>
</dbReference>
<feature type="transmembrane region" description="Helical" evidence="2">
    <location>
        <begin position="417"/>
        <end position="435"/>
    </location>
</feature>
<gene>
    <name evidence="3" type="ORF">KI387_016792</name>
</gene>
<dbReference type="InterPro" id="IPR050587">
    <property type="entry name" value="GNT1/Glycosyltrans_8"/>
</dbReference>
<dbReference type="OMA" id="WIHNLEE"/>
<evidence type="ECO:0000313" key="4">
    <source>
        <dbReference type="Proteomes" id="UP000824469"/>
    </source>
</evidence>
<evidence type="ECO:0000256" key="1">
    <source>
        <dbReference type="ARBA" id="ARBA00023211"/>
    </source>
</evidence>
<accession>A0AA38GIC6</accession>
<reference evidence="3 4" key="1">
    <citation type="journal article" date="2021" name="Nat. Plants">
        <title>The Taxus genome provides insights into paclitaxel biosynthesis.</title>
        <authorList>
            <person name="Xiong X."/>
            <person name="Gou J."/>
            <person name="Liao Q."/>
            <person name="Li Y."/>
            <person name="Zhou Q."/>
            <person name="Bi G."/>
            <person name="Li C."/>
            <person name="Du R."/>
            <person name="Wang X."/>
            <person name="Sun T."/>
            <person name="Guo L."/>
            <person name="Liang H."/>
            <person name="Lu P."/>
            <person name="Wu Y."/>
            <person name="Zhang Z."/>
            <person name="Ro D.K."/>
            <person name="Shang Y."/>
            <person name="Huang S."/>
            <person name="Yan J."/>
        </authorList>
    </citation>
    <scope>NUCLEOTIDE SEQUENCE [LARGE SCALE GENOMIC DNA]</scope>
    <source>
        <strain evidence="3">Ta-2019</strain>
    </source>
</reference>
<keyword evidence="2" id="KW-0472">Membrane</keyword>
<evidence type="ECO:0008006" key="5">
    <source>
        <dbReference type="Google" id="ProtNLM"/>
    </source>
</evidence>
<dbReference type="InterPro" id="IPR029044">
    <property type="entry name" value="Nucleotide-diphossugar_trans"/>
</dbReference>
<keyword evidence="4" id="KW-1185">Reference proteome</keyword>
<dbReference type="PANTHER" id="PTHR11183">
    <property type="entry name" value="GLYCOGENIN SUBFAMILY MEMBER"/>
    <property type="match status" value="1"/>
</dbReference>
<dbReference type="CDD" id="cd02537">
    <property type="entry name" value="GT8_Glycogenin"/>
    <property type="match status" value="1"/>
</dbReference>
<organism evidence="3 4">
    <name type="scientific">Taxus chinensis</name>
    <name type="common">Chinese yew</name>
    <name type="synonym">Taxus wallichiana var. chinensis</name>
    <dbReference type="NCBI Taxonomy" id="29808"/>
    <lineage>
        <taxon>Eukaryota</taxon>
        <taxon>Viridiplantae</taxon>
        <taxon>Streptophyta</taxon>
        <taxon>Embryophyta</taxon>
        <taxon>Tracheophyta</taxon>
        <taxon>Spermatophyta</taxon>
        <taxon>Pinopsida</taxon>
        <taxon>Pinidae</taxon>
        <taxon>Conifers II</taxon>
        <taxon>Cupressales</taxon>
        <taxon>Taxaceae</taxon>
        <taxon>Taxus</taxon>
    </lineage>
</organism>
<evidence type="ECO:0000313" key="3">
    <source>
        <dbReference type="EMBL" id="KAH9322153.1"/>
    </source>
</evidence>
<dbReference type="Proteomes" id="UP000824469">
    <property type="component" value="Unassembled WGS sequence"/>
</dbReference>
<proteinExistence type="predicted"/>
<evidence type="ECO:0000256" key="2">
    <source>
        <dbReference type="SAM" id="Phobius"/>
    </source>
</evidence>
<keyword evidence="2" id="KW-1133">Transmembrane helix</keyword>
<keyword evidence="2" id="KW-0812">Transmembrane</keyword>
<protein>
    <recommendedName>
        <fullName evidence="5">Glucuronosyltransferase PGSIP8</fullName>
    </recommendedName>
</protein>
<feature type="transmembrane region" description="Helical" evidence="2">
    <location>
        <begin position="393"/>
        <end position="411"/>
    </location>
</feature>
<feature type="transmembrane region" description="Helical" evidence="2">
    <location>
        <begin position="356"/>
        <end position="381"/>
    </location>
</feature>
<name>A0AA38GIC6_TAXCH</name>
<keyword evidence="1" id="KW-0464">Manganese</keyword>
<dbReference type="Gene3D" id="3.90.550.10">
    <property type="entry name" value="Spore Coat Polysaccharide Biosynthesis Protein SpsA, Chain A"/>
    <property type="match status" value="1"/>
</dbReference>
<sequence length="491" mass="55984">MLIEIVNTSIGFVTMNSVFAKKHALLRLDWVLFLVLVLDFVGRNGNSMFAFASGRKHAYATMLYMGTPRDYDFYIAARVMIRSLVNLKVNADVVVIASNDVPLDWRKTLYEDGARVVSVENIDNPYKNQPDFDSRFALSLNKLYAWSLVEYERIVMLDADNLFLQKTDELFQCGQFCAAFINPCIFHTGLFVLQPSDEVFRNMLHELARGLKNEDGADQGFVAAHFDDLLERPMFRPPANGSKLNGFYRLPLGYQMDASYYYLELKWDIPCGPNSVITFPSALWLKPWYWWAWPVLPLGLSWHKQRLETIGYAEEIPLAVAQSMFYLITVVVAIFIRRSYNSQTSLSFFKTELGCFLYSAILGKFLLFCIAASYLIPFFFVPRTIHPLMGWGLYLLGSMSLLTVIISAFHIPVLAVVSIWIQIFGALPVMAFPLYRNGIVRALSVAAYASFAAPFLWCSLLKLMAHLDTCNQRESLLSRSDQQQSQLMKIS</sequence>
<comment type="caution">
    <text evidence="3">The sequence shown here is derived from an EMBL/GenBank/DDBJ whole genome shotgun (WGS) entry which is preliminary data.</text>
</comment>